<name>A0A0A9DTT9_ARUDO</name>
<proteinExistence type="predicted"/>
<accession>A0A0A9DTT9</accession>
<reference evidence="1" key="2">
    <citation type="journal article" date="2015" name="Data Brief">
        <title>Shoot transcriptome of the giant reed, Arundo donax.</title>
        <authorList>
            <person name="Barrero R.A."/>
            <person name="Guerrero F.D."/>
            <person name="Moolhuijzen P."/>
            <person name="Goolsby J.A."/>
            <person name="Tidwell J."/>
            <person name="Bellgard S.E."/>
            <person name="Bellgard M.I."/>
        </authorList>
    </citation>
    <scope>NUCLEOTIDE SEQUENCE</scope>
    <source>
        <tissue evidence="1">Shoot tissue taken approximately 20 cm above the soil surface</tissue>
    </source>
</reference>
<sequence>MTEPGTTARRP</sequence>
<dbReference type="EMBL" id="GBRH01205896">
    <property type="protein sequence ID" value="JAD91999.1"/>
    <property type="molecule type" value="Transcribed_RNA"/>
</dbReference>
<reference evidence="1" key="1">
    <citation type="submission" date="2014-09" db="EMBL/GenBank/DDBJ databases">
        <authorList>
            <person name="Magalhaes I.L.F."/>
            <person name="Oliveira U."/>
            <person name="Santos F.R."/>
            <person name="Vidigal T.H.D.A."/>
            <person name="Brescovit A.D."/>
            <person name="Santos A.J."/>
        </authorList>
    </citation>
    <scope>NUCLEOTIDE SEQUENCE</scope>
    <source>
        <tissue evidence="1">Shoot tissue taken approximately 20 cm above the soil surface</tissue>
    </source>
</reference>
<evidence type="ECO:0000313" key="1">
    <source>
        <dbReference type="EMBL" id="JAD91999.1"/>
    </source>
</evidence>
<protein>
    <submittedName>
        <fullName evidence="1">ARP908</fullName>
    </submittedName>
</protein>
<organism evidence="1">
    <name type="scientific">Arundo donax</name>
    <name type="common">Giant reed</name>
    <name type="synonym">Donax arundinaceus</name>
    <dbReference type="NCBI Taxonomy" id="35708"/>
    <lineage>
        <taxon>Eukaryota</taxon>
        <taxon>Viridiplantae</taxon>
        <taxon>Streptophyta</taxon>
        <taxon>Embryophyta</taxon>
        <taxon>Tracheophyta</taxon>
        <taxon>Spermatophyta</taxon>
        <taxon>Magnoliopsida</taxon>
        <taxon>Liliopsida</taxon>
        <taxon>Poales</taxon>
        <taxon>Poaceae</taxon>
        <taxon>PACMAD clade</taxon>
        <taxon>Arundinoideae</taxon>
        <taxon>Arundineae</taxon>
        <taxon>Arundo</taxon>
    </lineage>
</organism>